<proteinExistence type="predicted"/>
<dbReference type="InterPro" id="IPR011992">
    <property type="entry name" value="EF-hand-dom_pair"/>
</dbReference>
<keyword evidence="1" id="KW-0479">Metal-binding</keyword>
<sequence>MELFRQRLLESTTKQSDFIEIFSAIDRGIMKTIDFTLALLVRLDHSGRITFEEFRQTIKSLKLGINNDKDIKTLFHQFDTTNNGQIDLDEFLKQLRPPMSERRQRAVLNLFNSIDVNKDGQLTTSDLKIKYATQLKSTKKKSDQAIDHALQNFLNKFDTRGKEDGIIDKEEFVGFCSMLSATIKDDIYFEHILRTLFNFHL</sequence>
<dbReference type="PROSITE" id="PS00018">
    <property type="entry name" value="EF_HAND_1"/>
    <property type="match status" value="1"/>
</dbReference>
<keyword evidence="7" id="KW-1185">Reference proteome</keyword>
<evidence type="ECO:0000313" key="6">
    <source>
        <dbReference type="EMBL" id="CAF1568587.1"/>
    </source>
</evidence>
<dbReference type="GO" id="GO:0005509">
    <property type="term" value="F:calcium ion binding"/>
    <property type="evidence" value="ECO:0007669"/>
    <property type="project" value="InterPro"/>
</dbReference>
<dbReference type="PANTHER" id="PTHR34524:SF6">
    <property type="entry name" value="CALCYPHOSINE LIKE"/>
    <property type="match status" value="1"/>
</dbReference>
<reference evidence="6" key="1">
    <citation type="submission" date="2021-02" db="EMBL/GenBank/DDBJ databases">
        <authorList>
            <person name="Nowell W R."/>
        </authorList>
    </citation>
    <scope>NUCLEOTIDE SEQUENCE</scope>
</reference>
<evidence type="ECO:0000313" key="7">
    <source>
        <dbReference type="Proteomes" id="UP000663828"/>
    </source>
</evidence>
<dbReference type="PANTHER" id="PTHR34524">
    <property type="entry name" value="CALCYPHOSIN"/>
    <property type="match status" value="1"/>
</dbReference>
<dbReference type="Proteomes" id="UP000663852">
    <property type="component" value="Unassembled WGS sequence"/>
</dbReference>
<accession>A0A815YBE9</accession>
<keyword evidence="2" id="KW-0677">Repeat</keyword>
<comment type="caution">
    <text evidence="6">The sequence shown here is derived from an EMBL/GenBank/DDBJ whole genome shotgun (WGS) entry which is preliminary data.</text>
</comment>
<dbReference type="InterPro" id="IPR051581">
    <property type="entry name" value="Ca-bind"/>
</dbReference>
<dbReference type="InterPro" id="IPR018247">
    <property type="entry name" value="EF_Hand_1_Ca_BS"/>
</dbReference>
<dbReference type="Pfam" id="PF13499">
    <property type="entry name" value="EF-hand_7"/>
    <property type="match status" value="2"/>
</dbReference>
<dbReference type="Proteomes" id="UP000663828">
    <property type="component" value="Unassembled WGS sequence"/>
</dbReference>
<feature type="domain" description="EF-hand" evidence="4">
    <location>
        <begin position="66"/>
        <end position="101"/>
    </location>
</feature>
<dbReference type="SUPFAM" id="SSF47473">
    <property type="entry name" value="EF-hand"/>
    <property type="match status" value="1"/>
</dbReference>
<dbReference type="EMBL" id="CAJNOJ010000040">
    <property type="protein sequence ID" value="CAF0927880.1"/>
    <property type="molecule type" value="Genomic_DNA"/>
</dbReference>
<feature type="domain" description="EF-hand" evidence="4">
    <location>
        <begin position="44"/>
        <end position="64"/>
    </location>
</feature>
<gene>
    <name evidence="5" type="ORF">EDS130_LOCUS11132</name>
    <name evidence="6" type="ORF">XAT740_LOCUS44250</name>
</gene>
<evidence type="ECO:0000313" key="5">
    <source>
        <dbReference type="EMBL" id="CAF0927880.1"/>
    </source>
</evidence>
<keyword evidence="3" id="KW-0106">Calcium</keyword>
<evidence type="ECO:0000256" key="2">
    <source>
        <dbReference type="ARBA" id="ARBA00022737"/>
    </source>
</evidence>
<dbReference type="SMART" id="SM00054">
    <property type="entry name" value="EFh"/>
    <property type="match status" value="4"/>
</dbReference>
<dbReference type="PROSITE" id="PS50222">
    <property type="entry name" value="EF_HAND_2"/>
    <property type="match status" value="2"/>
</dbReference>
<dbReference type="Gene3D" id="1.10.238.10">
    <property type="entry name" value="EF-hand"/>
    <property type="match status" value="2"/>
</dbReference>
<protein>
    <recommendedName>
        <fullName evidence="4">EF-hand domain-containing protein</fullName>
    </recommendedName>
</protein>
<dbReference type="OrthoDB" id="444540at2759"/>
<dbReference type="AlphaFoldDB" id="A0A815YBE9"/>
<dbReference type="CDD" id="cd00051">
    <property type="entry name" value="EFh"/>
    <property type="match status" value="1"/>
</dbReference>
<dbReference type="EMBL" id="CAJNOR010005581">
    <property type="protein sequence ID" value="CAF1568587.1"/>
    <property type="molecule type" value="Genomic_DNA"/>
</dbReference>
<evidence type="ECO:0000256" key="3">
    <source>
        <dbReference type="ARBA" id="ARBA00022837"/>
    </source>
</evidence>
<dbReference type="InterPro" id="IPR002048">
    <property type="entry name" value="EF_hand_dom"/>
</dbReference>
<evidence type="ECO:0000256" key="1">
    <source>
        <dbReference type="ARBA" id="ARBA00022723"/>
    </source>
</evidence>
<name>A0A815YBE9_ADIRI</name>
<organism evidence="6 7">
    <name type="scientific">Adineta ricciae</name>
    <name type="common">Rotifer</name>
    <dbReference type="NCBI Taxonomy" id="249248"/>
    <lineage>
        <taxon>Eukaryota</taxon>
        <taxon>Metazoa</taxon>
        <taxon>Spiralia</taxon>
        <taxon>Gnathifera</taxon>
        <taxon>Rotifera</taxon>
        <taxon>Eurotatoria</taxon>
        <taxon>Bdelloidea</taxon>
        <taxon>Adinetida</taxon>
        <taxon>Adinetidae</taxon>
        <taxon>Adineta</taxon>
    </lineage>
</organism>
<evidence type="ECO:0000259" key="4">
    <source>
        <dbReference type="PROSITE" id="PS50222"/>
    </source>
</evidence>